<dbReference type="PROSITE" id="PS50405">
    <property type="entry name" value="GST_CTER"/>
    <property type="match status" value="1"/>
</dbReference>
<dbReference type="eggNOG" id="COG0625">
    <property type="taxonomic scope" value="Bacteria"/>
</dbReference>
<evidence type="ECO:0000259" key="2">
    <source>
        <dbReference type="PROSITE" id="PS50404"/>
    </source>
</evidence>
<dbReference type="InterPro" id="IPR036249">
    <property type="entry name" value="Thioredoxin-like_sf"/>
</dbReference>
<dbReference type="PhylomeDB" id="A7IGB0"/>
<dbReference type="Pfam" id="PF00043">
    <property type="entry name" value="GST_C"/>
    <property type="match status" value="1"/>
</dbReference>
<dbReference type="Gene3D" id="1.20.1050.10">
    <property type="match status" value="1"/>
</dbReference>
<dbReference type="InterPro" id="IPR004046">
    <property type="entry name" value="GST_C"/>
</dbReference>
<evidence type="ECO:0000313" key="5">
    <source>
        <dbReference type="Proteomes" id="UP000002417"/>
    </source>
</evidence>
<dbReference type="InterPro" id="IPR010987">
    <property type="entry name" value="Glutathione-S-Trfase_C-like"/>
</dbReference>
<protein>
    <submittedName>
        <fullName evidence="4">Glutathione S-transferase domain</fullName>
    </submittedName>
</protein>
<dbReference type="Proteomes" id="UP000002417">
    <property type="component" value="Chromosome"/>
</dbReference>
<dbReference type="CDD" id="cd00299">
    <property type="entry name" value="GST_C_family"/>
    <property type="match status" value="1"/>
</dbReference>
<sequence length="280" mass="31662">MLTMFGRPPGCIMPIAKCCTAVEPIGKNRALKLVEAGDWPSPHLTPGENCIMYLHHHPFCPHSRFVRLLLAEYGLEPELVEERVWERRPGFLALNPSGETPVIVEEMAASVPGASIIAEWLDETRGLALGDHRLLPDSPAARVEVRRLTQWFNEKMYVEATEPLVRERIHKRYMTREQGGGSPDATSLRMGRSNLRYHLKYIGWLAKARKWLAGEKLSQADLAAAAHLSVADYLGDVPWDEDDHARDWYARIKSRPTFRALLNESIPGMPPSKTYADLDF</sequence>
<dbReference type="CDD" id="cd00570">
    <property type="entry name" value="GST_N_family"/>
    <property type="match status" value="1"/>
</dbReference>
<dbReference type="PANTHER" id="PTHR43969:SF9">
    <property type="entry name" value="GLUTATHIONE S TRANSFERASE D10, ISOFORM A-RELATED"/>
    <property type="match status" value="1"/>
</dbReference>
<dbReference type="STRING" id="78245.Xaut_1808"/>
<dbReference type="InterPro" id="IPR040079">
    <property type="entry name" value="Glutathione_S-Trfase"/>
</dbReference>
<dbReference type="PANTHER" id="PTHR43969">
    <property type="entry name" value="GLUTATHIONE S TRANSFERASE D10, ISOFORM A-RELATED"/>
    <property type="match status" value="1"/>
</dbReference>
<evidence type="ECO:0000256" key="1">
    <source>
        <dbReference type="ARBA" id="ARBA00011738"/>
    </source>
</evidence>
<dbReference type="SUPFAM" id="SSF52833">
    <property type="entry name" value="Thioredoxin-like"/>
    <property type="match status" value="1"/>
</dbReference>
<dbReference type="KEGG" id="xau:Xaut_1808"/>
<accession>A7IGB0</accession>
<organism evidence="4 5">
    <name type="scientific">Xanthobacter autotrophicus (strain ATCC BAA-1158 / Py2)</name>
    <dbReference type="NCBI Taxonomy" id="78245"/>
    <lineage>
        <taxon>Bacteria</taxon>
        <taxon>Pseudomonadati</taxon>
        <taxon>Pseudomonadota</taxon>
        <taxon>Alphaproteobacteria</taxon>
        <taxon>Hyphomicrobiales</taxon>
        <taxon>Xanthobacteraceae</taxon>
        <taxon>Xanthobacter</taxon>
    </lineage>
</organism>
<dbReference type="GO" id="GO:0004364">
    <property type="term" value="F:glutathione transferase activity"/>
    <property type="evidence" value="ECO:0007669"/>
    <property type="project" value="TreeGrafter"/>
</dbReference>
<keyword evidence="5" id="KW-1185">Reference proteome</keyword>
<dbReference type="SFLD" id="SFLDS00019">
    <property type="entry name" value="Glutathione_Transferase_(cytos"/>
    <property type="match status" value="1"/>
</dbReference>
<dbReference type="Gene3D" id="3.40.30.10">
    <property type="entry name" value="Glutaredoxin"/>
    <property type="match status" value="1"/>
</dbReference>
<dbReference type="Pfam" id="PF13409">
    <property type="entry name" value="GST_N_2"/>
    <property type="match status" value="1"/>
</dbReference>
<keyword evidence="4" id="KW-0808">Transferase</keyword>
<dbReference type="InterPro" id="IPR004045">
    <property type="entry name" value="Glutathione_S-Trfase_N"/>
</dbReference>
<evidence type="ECO:0000259" key="3">
    <source>
        <dbReference type="PROSITE" id="PS50405"/>
    </source>
</evidence>
<dbReference type="SUPFAM" id="SSF47616">
    <property type="entry name" value="GST C-terminal domain-like"/>
    <property type="match status" value="1"/>
</dbReference>
<comment type="subunit">
    <text evidence="1">Homodimer.</text>
</comment>
<dbReference type="HOGENOM" id="CLU_011226_5_3_5"/>
<proteinExistence type="predicted"/>
<name>A7IGB0_XANP2</name>
<dbReference type="InterPro" id="IPR036282">
    <property type="entry name" value="Glutathione-S-Trfase_C_sf"/>
</dbReference>
<feature type="domain" description="GST N-terminal" evidence="2">
    <location>
        <begin position="50"/>
        <end position="129"/>
    </location>
</feature>
<gene>
    <name evidence="4" type="ordered locus">Xaut_1808</name>
</gene>
<evidence type="ECO:0000313" key="4">
    <source>
        <dbReference type="EMBL" id="ABS67053.1"/>
    </source>
</evidence>
<dbReference type="EMBL" id="CP000781">
    <property type="protein sequence ID" value="ABS67053.1"/>
    <property type="molecule type" value="Genomic_DNA"/>
</dbReference>
<dbReference type="GO" id="GO:0006749">
    <property type="term" value="P:glutathione metabolic process"/>
    <property type="evidence" value="ECO:0007669"/>
    <property type="project" value="TreeGrafter"/>
</dbReference>
<dbReference type="PROSITE" id="PS50404">
    <property type="entry name" value="GST_NTER"/>
    <property type="match status" value="1"/>
</dbReference>
<reference evidence="4 5" key="1">
    <citation type="submission" date="2007-07" db="EMBL/GenBank/DDBJ databases">
        <title>Complete sequence of chromosome of Xanthobacter autotrophicus Py2.</title>
        <authorList>
            <consortium name="US DOE Joint Genome Institute"/>
            <person name="Copeland A."/>
            <person name="Lucas S."/>
            <person name="Lapidus A."/>
            <person name="Barry K."/>
            <person name="Glavina del Rio T."/>
            <person name="Hammon N."/>
            <person name="Israni S."/>
            <person name="Dalin E."/>
            <person name="Tice H."/>
            <person name="Pitluck S."/>
            <person name="Sims D."/>
            <person name="Brettin T."/>
            <person name="Bruce D."/>
            <person name="Detter J.C."/>
            <person name="Han C."/>
            <person name="Tapia R."/>
            <person name="Brainard J."/>
            <person name="Schmutz J."/>
            <person name="Larimer F."/>
            <person name="Land M."/>
            <person name="Hauser L."/>
            <person name="Kyrpides N."/>
            <person name="Kim E."/>
            <person name="Ensigns S.A."/>
            <person name="Richardson P."/>
        </authorList>
    </citation>
    <scope>NUCLEOTIDE SEQUENCE [LARGE SCALE GENOMIC DNA]</scope>
    <source>
        <strain evidence="5">ATCC BAA-1158 / Py2</strain>
    </source>
</reference>
<dbReference type="AlphaFoldDB" id="A7IGB0"/>
<feature type="domain" description="GST C-terminal" evidence="3">
    <location>
        <begin position="138"/>
        <end position="271"/>
    </location>
</feature>